<dbReference type="GO" id="GO:0033982">
    <property type="term" value="F:3-dehydro-L-gulonate-6-phosphate decarboxylase activity"/>
    <property type="evidence" value="ECO:0007669"/>
    <property type="project" value="TreeGrafter"/>
</dbReference>
<dbReference type="KEGG" id="cpi:Cpin_5671"/>
<dbReference type="EC" id="4.1.2.43" evidence="4"/>
<dbReference type="InterPro" id="IPR013785">
    <property type="entry name" value="Aldolase_TIM"/>
</dbReference>
<dbReference type="OrthoDB" id="43475at2"/>
<reference evidence="9" key="1">
    <citation type="submission" date="2009-08" db="EMBL/GenBank/DDBJ databases">
        <title>The complete genome of Chitinophaga pinensis DSM 2588.</title>
        <authorList>
            <consortium name="US DOE Joint Genome Institute (JGI-PGF)"/>
            <person name="Lucas S."/>
            <person name="Copeland A."/>
            <person name="Lapidus A."/>
            <person name="Glavina del Rio T."/>
            <person name="Dalin E."/>
            <person name="Tice H."/>
            <person name="Bruce D."/>
            <person name="Goodwin L."/>
            <person name="Pitluck S."/>
            <person name="Kyrpides N."/>
            <person name="Mavromatis K."/>
            <person name="Ivanova N."/>
            <person name="Mikhailova N."/>
            <person name="Sims D."/>
            <person name="Meinche L."/>
            <person name="Brettin T."/>
            <person name="Detter J.C."/>
            <person name="Han C."/>
            <person name="Larimer F."/>
            <person name="Land M."/>
            <person name="Hauser L."/>
            <person name="Markowitz V."/>
            <person name="Cheng J.-F."/>
            <person name="Hugenholtz P."/>
            <person name="Woyke T."/>
            <person name="Wu D."/>
            <person name="Spring S."/>
            <person name="Klenk H.-P."/>
            <person name="Eisen J.A."/>
        </authorList>
    </citation>
    <scope>NUCLEOTIDE SEQUENCE [LARGE SCALE GENOMIC DNA]</scope>
    <source>
        <strain evidence="9">ATCC 43595 / DSM 2588 / LMG 13176 / NBRC 15968 / NCIMB 11800 / UQM 2034</strain>
    </source>
</reference>
<dbReference type="GO" id="GO:0006207">
    <property type="term" value="P:'de novo' pyrimidine nucleobase biosynthetic process"/>
    <property type="evidence" value="ECO:0007669"/>
    <property type="project" value="InterPro"/>
</dbReference>
<dbReference type="GO" id="GO:0043801">
    <property type="term" value="F:hexulose-6-phosphate synthase activity"/>
    <property type="evidence" value="ECO:0007669"/>
    <property type="project" value="UniProtKB-EC"/>
</dbReference>
<keyword evidence="5" id="KW-0456">Lyase</keyword>
<dbReference type="NCBIfam" id="TIGR03128">
    <property type="entry name" value="RuMP_HxlA"/>
    <property type="match status" value="1"/>
</dbReference>
<dbReference type="PANTHER" id="PTHR35039:SF3">
    <property type="entry name" value="3-KETO-L-GULONATE-6-PHOSPHATE DECARBOXYLASE SGBH-RELATED"/>
    <property type="match status" value="1"/>
</dbReference>
<proteinExistence type="inferred from homology"/>
<dbReference type="PANTHER" id="PTHR35039">
    <property type="entry name" value="3-KETO-L-GULONATE-6-PHOSPHATE DECARBOXYLASE SGBH-RELATED"/>
    <property type="match status" value="1"/>
</dbReference>
<evidence type="ECO:0000259" key="7">
    <source>
        <dbReference type="SMART" id="SM00934"/>
    </source>
</evidence>
<dbReference type="AlphaFoldDB" id="A0A979GYA0"/>
<evidence type="ECO:0000313" key="8">
    <source>
        <dbReference type="EMBL" id="ACU63094.1"/>
    </source>
</evidence>
<name>A0A979GYA0_CHIPD</name>
<dbReference type="InterPro" id="IPR001754">
    <property type="entry name" value="OMPdeCOase_dom"/>
</dbReference>
<evidence type="ECO:0000313" key="9">
    <source>
        <dbReference type="Proteomes" id="UP000002215"/>
    </source>
</evidence>
<dbReference type="FunFam" id="3.20.20.70:FF:000022">
    <property type="entry name" value="3-keto-L-gulonate-6-phosphate decarboxylase UlaD"/>
    <property type="match status" value="1"/>
</dbReference>
<reference evidence="8 9" key="2">
    <citation type="journal article" date="2010" name="Stand. Genomic Sci.">
        <title>Complete genome sequence of Chitinophaga pinensis type strain (UQM 2034).</title>
        <authorList>
            <person name="Glavina Del Rio T."/>
            <person name="Abt B."/>
            <person name="Spring S."/>
            <person name="Lapidus A."/>
            <person name="Nolan M."/>
            <person name="Tice H."/>
            <person name="Copeland A."/>
            <person name="Cheng J.F."/>
            <person name="Chen F."/>
            <person name="Bruce D."/>
            <person name="Goodwin L."/>
            <person name="Pitluck S."/>
            <person name="Ivanova N."/>
            <person name="Mavromatis K."/>
            <person name="Mikhailova N."/>
            <person name="Pati A."/>
            <person name="Chen A."/>
            <person name="Palaniappan K."/>
            <person name="Land M."/>
            <person name="Hauser L."/>
            <person name="Chang Y.J."/>
            <person name="Jeffries C.D."/>
            <person name="Chain P."/>
            <person name="Saunders E."/>
            <person name="Detter J.C."/>
            <person name="Brettin T."/>
            <person name="Rohde M."/>
            <person name="Goker M."/>
            <person name="Bristow J."/>
            <person name="Eisen J.A."/>
            <person name="Markowitz V."/>
            <person name="Hugenholtz P."/>
            <person name="Kyrpides N.C."/>
            <person name="Klenk H.P."/>
            <person name="Lucas S."/>
        </authorList>
    </citation>
    <scope>NUCLEOTIDE SEQUENCE [LARGE SCALE GENOMIC DNA]</scope>
    <source>
        <strain evidence="9">ATCC 43595 / DSM 2588 / LMG 13176 / NBRC 15968 / NCIMB 11800 / UQM 2034</strain>
    </source>
</reference>
<dbReference type="InterPro" id="IPR011060">
    <property type="entry name" value="RibuloseP-bd_barrel"/>
</dbReference>
<dbReference type="GO" id="GO:0004590">
    <property type="term" value="F:orotidine-5'-phosphate decarboxylase activity"/>
    <property type="evidence" value="ECO:0007669"/>
    <property type="project" value="InterPro"/>
</dbReference>
<evidence type="ECO:0000256" key="6">
    <source>
        <dbReference type="ARBA" id="ARBA00023277"/>
    </source>
</evidence>
<dbReference type="Proteomes" id="UP000002215">
    <property type="component" value="Chromosome"/>
</dbReference>
<dbReference type="Gene3D" id="3.20.20.70">
    <property type="entry name" value="Aldolase class I"/>
    <property type="match status" value="1"/>
</dbReference>
<dbReference type="GO" id="GO:0019854">
    <property type="term" value="P:L-ascorbic acid catabolic process"/>
    <property type="evidence" value="ECO:0007669"/>
    <property type="project" value="TreeGrafter"/>
</dbReference>
<keyword evidence="6" id="KW-0119">Carbohydrate metabolism</keyword>
<comment type="pathway">
    <text evidence="2">One-carbon metabolism; formaldehyde assimilation via RuMP pathway; D-fructose 6-phosphate from D-ribulose 5-phosphate and formaldehyde: step 1/2.</text>
</comment>
<evidence type="ECO:0000256" key="2">
    <source>
        <dbReference type="ARBA" id="ARBA00005014"/>
    </source>
</evidence>
<evidence type="ECO:0000256" key="5">
    <source>
        <dbReference type="ARBA" id="ARBA00023239"/>
    </source>
</evidence>
<evidence type="ECO:0000256" key="3">
    <source>
        <dbReference type="ARBA" id="ARBA00006350"/>
    </source>
</evidence>
<accession>A0A979GYA0</accession>
<organism evidence="8 9">
    <name type="scientific">Chitinophaga pinensis (strain ATCC 43595 / DSM 2588 / LMG 13176 / NBRC 15968 / NCIMB 11800 / UQM 2034)</name>
    <dbReference type="NCBI Taxonomy" id="485918"/>
    <lineage>
        <taxon>Bacteria</taxon>
        <taxon>Pseudomonadati</taxon>
        <taxon>Bacteroidota</taxon>
        <taxon>Chitinophagia</taxon>
        <taxon>Chitinophagales</taxon>
        <taxon>Chitinophagaceae</taxon>
        <taxon>Chitinophaga</taxon>
    </lineage>
</organism>
<dbReference type="SUPFAM" id="SSF51366">
    <property type="entry name" value="Ribulose-phoshate binding barrel"/>
    <property type="match status" value="1"/>
</dbReference>
<gene>
    <name evidence="8" type="ordered locus">Cpin_5671</name>
</gene>
<dbReference type="Pfam" id="PF00215">
    <property type="entry name" value="OMPdecase"/>
    <property type="match status" value="1"/>
</dbReference>
<dbReference type="RefSeq" id="WP_012793261.1">
    <property type="nucleotide sequence ID" value="NC_013132.1"/>
</dbReference>
<comment type="similarity">
    <text evidence="3">Belongs to the HPS/KGPDC family. HPS subfamily.</text>
</comment>
<evidence type="ECO:0000256" key="4">
    <source>
        <dbReference type="ARBA" id="ARBA00012890"/>
    </source>
</evidence>
<feature type="domain" description="Orotidine 5'-phosphate decarboxylase" evidence="7">
    <location>
        <begin position="3"/>
        <end position="203"/>
    </location>
</feature>
<comment type="catalytic activity">
    <reaction evidence="1">
        <text>D-ribulose 5-phosphate + formaldehyde = D-arabino-hex-3-ulose 6-phosphate</text>
        <dbReference type="Rhea" id="RHEA:25201"/>
        <dbReference type="ChEBI" id="CHEBI:16842"/>
        <dbReference type="ChEBI" id="CHEBI:58121"/>
        <dbReference type="ChEBI" id="CHEBI:58542"/>
        <dbReference type="EC" id="4.1.2.43"/>
    </reaction>
</comment>
<dbReference type="SMART" id="SM00934">
    <property type="entry name" value="OMPdecase"/>
    <property type="match status" value="1"/>
</dbReference>
<dbReference type="InterPro" id="IPR017553">
    <property type="entry name" value="3-hexulose-6-phosphate_synth"/>
</dbReference>
<protein>
    <recommendedName>
        <fullName evidence="4">3-hexulose-6-phosphate synthase</fullName>
        <ecNumber evidence="4">4.1.2.43</ecNumber>
    </recommendedName>
</protein>
<dbReference type="EMBL" id="CP001699">
    <property type="protein sequence ID" value="ACU63094.1"/>
    <property type="molecule type" value="Genomic_DNA"/>
</dbReference>
<evidence type="ECO:0000256" key="1">
    <source>
        <dbReference type="ARBA" id="ARBA00000718"/>
    </source>
</evidence>
<sequence length="211" mass="21267">MAKLQVAIDLLTTEEALALAGKVAPYVDIIELGTPLIKNMGVSVITAMKSAHPDKIVFADLKTADAGELEADIAFKAGADLVTVLGVAGNATIVGAVKAAKAHGKGVVVDTIGAPDRVARAKEVAALGVEFVELHAGLDEQWTPGYSIQVLIDEAATAETPVSIAGGVNLQNVQAVIKAGAKVAVAGAAIYAAQDPAAAAKALREAIDAAN</sequence>